<reference evidence="1 2" key="1">
    <citation type="journal article" date="2018" name="Arch. Microbiol.">
        <title>New insights into the metabolic potential of the phototrophic purple bacterium Rhodopila globiformis DSM 161(T) from its draft genome sequence and evidence for a vanadium-dependent nitrogenase.</title>
        <authorList>
            <person name="Imhoff J.F."/>
            <person name="Rahn T."/>
            <person name="Kunzel S."/>
            <person name="Neulinger S.C."/>
        </authorList>
    </citation>
    <scope>NUCLEOTIDE SEQUENCE [LARGE SCALE GENOMIC DNA]</scope>
    <source>
        <strain evidence="1 2">DSM 161</strain>
    </source>
</reference>
<evidence type="ECO:0000313" key="1">
    <source>
        <dbReference type="EMBL" id="PPQ29699.1"/>
    </source>
</evidence>
<proteinExistence type="predicted"/>
<evidence type="ECO:0008006" key="3">
    <source>
        <dbReference type="Google" id="ProtNLM"/>
    </source>
</evidence>
<protein>
    <recommendedName>
        <fullName evidence="3">PAS domain-containing protein</fullName>
    </recommendedName>
</protein>
<organism evidence="1 2">
    <name type="scientific">Rhodopila globiformis</name>
    <name type="common">Rhodopseudomonas globiformis</name>
    <dbReference type="NCBI Taxonomy" id="1071"/>
    <lineage>
        <taxon>Bacteria</taxon>
        <taxon>Pseudomonadati</taxon>
        <taxon>Pseudomonadota</taxon>
        <taxon>Alphaproteobacteria</taxon>
        <taxon>Acetobacterales</taxon>
        <taxon>Acetobacteraceae</taxon>
        <taxon>Rhodopila</taxon>
    </lineage>
</organism>
<evidence type="ECO:0000313" key="2">
    <source>
        <dbReference type="Proteomes" id="UP000239724"/>
    </source>
</evidence>
<dbReference type="SUPFAM" id="SSF55785">
    <property type="entry name" value="PYP-like sensor domain (PAS domain)"/>
    <property type="match status" value="1"/>
</dbReference>
<name>A0A2S6N520_RHOGL</name>
<accession>A0A2S6N520</accession>
<dbReference type="OrthoDB" id="7325042at2"/>
<dbReference type="Gene3D" id="3.30.450.20">
    <property type="entry name" value="PAS domain"/>
    <property type="match status" value="1"/>
</dbReference>
<keyword evidence="2" id="KW-1185">Reference proteome</keyword>
<dbReference type="Pfam" id="PF12860">
    <property type="entry name" value="PAS_7"/>
    <property type="match status" value="1"/>
</dbReference>
<dbReference type="EMBL" id="NHRY01000221">
    <property type="protein sequence ID" value="PPQ29699.1"/>
    <property type="molecule type" value="Genomic_DNA"/>
</dbReference>
<dbReference type="Proteomes" id="UP000239724">
    <property type="component" value="Unassembled WGS sequence"/>
</dbReference>
<dbReference type="InterPro" id="IPR035965">
    <property type="entry name" value="PAS-like_dom_sf"/>
</dbReference>
<dbReference type="RefSeq" id="WP_104520705.1">
    <property type="nucleotide sequence ID" value="NZ_NHRY01000221.1"/>
</dbReference>
<gene>
    <name evidence="1" type="ORF">CCS01_20610</name>
</gene>
<sequence length="143" mass="16011">MLVSILAIRRSRNQSRLEAINVALLVEAERCSCKQRERLAEQEKTRQFQVLEHIMDSISQGLMMFDRDFRLVVCNAAADVVFGLPAGTFRAGMMPDDILSALMSIGAVSKSHIDDILAFYFELGRRSGPPSSTASALTYEPWR</sequence>
<dbReference type="AlphaFoldDB" id="A0A2S6N520"/>
<comment type="caution">
    <text evidence="1">The sequence shown here is derived from an EMBL/GenBank/DDBJ whole genome shotgun (WGS) entry which is preliminary data.</text>
</comment>